<evidence type="ECO:0000256" key="2">
    <source>
        <dbReference type="HAMAP-Rule" id="MF_00984"/>
    </source>
</evidence>
<dbReference type="PATRIC" id="fig|1221538.3.peg.1128"/>
<dbReference type="GO" id="GO:0009295">
    <property type="term" value="C:nucleoid"/>
    <property type="evidence" value="ECO:0007669"/>
    <property type="project" value="TreeGrafter"/>
</dbReference>
<feature type="short sequence motif" description="Important for interaction with partner proteins" evidence="2">
    <location>
        <begin position="116"/>
        <end position="121"/>
    </location>
</feature>
<name>W9EFH9_9LACO</name>
<keyword evidence="2" id="KW-0235">DNA replication</keyword>
<dbReference type="GO" id="GO:0006260">
    <property type="term" value="P:DNA replication"/>
    <property type="evidence" value="ECO:0007669"/>
    <property type="project" value="UniProtKB-UniRule"/>
</dbReference>
<dbReference type="PANTHER" id="PTHR10302">
    <property type="entry name" value="SINGLE-STRANDED DNA-BINDING PROTEIN"/>
    <property type="match status" value="1"/>
</dbReference>
<comment type="subunit">
    <text evidence="2">Homotetramer.</text>
</comment>
<dbReference type="GO" id="GO:0006281">
    <property type="term" value="P:DNA repair"/>
    <property type="evidence" value="ECO:0007669"/>
    <property type="project" value="UniProtKB-UniRule"/>
</dbReference>
<comment type="caution">
    <text evidence="5">The sequence shown here is derived from an EMBL/GenBank/DDBJ whole genome shotgun (WGS) entry which is preliminary data.</text>
</comment>
<accession>W9EFH9</accession>
<sequence length="121" mass="13468">MKYTQAGKAVGNFNLAVNRNFKNANGNVEADFISCTIWGKSAENLANFAHKGTLIGVEGSIQTRNYENKQGQKVYVTEVRVQTFSLLETRNSQNNGYQNQQNNSWGNSQDGINVTDDDLPF</sequence>
<keyword evidence="1 2" id="KW-0238">DNA-binding</keyword>
<proteinExistence type="inferred from homology"/>
<dbReference type="Gene3D" id="2.40.50.140">
    <property type="entry name" value="Nucleic acid-binding proteins"/>
    <property type="match status" value="1"/>
</dbReference>
<reference evidence="5 6" key="1">
    <citation type="submission" date="2012-08" db="EMBL/GenBank/DDBJ databases">
        <title>Genome sequencing of Lactobacillus florum 8D.</title>
        <authorList>
            <person name="Kim E.B."/>
            <person name="Marco M.L."/>
        </authorList>
    </citation>
    <scope>NUCLEOTIDE SEQUENCE [LARGE SCALE GENOMIC DNA]</scope>
    <source>
        <strain evidence="5 6">8D</strain>
    </source>
</reference>
<dbReference type="SUPFAM" id="SSF50249">
    <property type="entry name" value="Nucleic acid-binding proteins"/>
    <property type="match status" value="1"/>
</dbReference>
<evidence type="ECO:0000256" key="3">
    <source>
        <dbReference type="PIRNR" id="PIRNR002070"/>
    </source>
</evidence>
<dbReference type="Proteomes" id="UP000019474">
    <property type="component" value="Unassembled WGS sequence"/>
</dbReference>
<organism evidence="5 6">
    <name type="scientific">Fructilactobacillus florum 8D</name>
    <dbReference type="NCBI Taxonomy" id="1221538"/>
    <lineage>
        <taxon>Bacteria</taxon>
        <taxon>Bacillati</taxon>
        <taxon>Bacillota</taxon>
        <taxon>Bacilli</taxon>
        <taxon>Lactobacillales</taxon>
        <taxon>Lactobacillaceae</taxon>
        <taxon>Fructilactobacillus</taxon>
    </lineage>
</organism>
<dbReference type="NCBIfam" id="TIGR00621">
    <property type="entry name" value="ssb"/>
    <property type="match status" value="1"/>
</dbReference>
<dbReference type="AlphaFoldDB" id="W9EFH9"/>
<keyword evidence="6" id="KW-1185">Reference proteome</keyword>
<evidence type="ECO:0000256" key="4">
    <source>
        <dbReference type="SAM" id="MobiDB-lite"/>
    </source>
</evidence>
<feature type="region of interest" description="Disordered" evidence="4">
    <location>
        <begin position="90"/>
        <end position="121"/>
    </location>
</feature>
<evidence type="ECO:0000313" key="6">
    <source>
        <dbReference type="Proteomes" id="UP000019474"/>
    </source>
</evidence>
<keyword evidence="2" id="KW-0233">DNA recombination</keyword>
<protein>
    <recommendedName>
        <fullName evidence="2 3">Single-stranded DNA-binding protein</fullName>
        <shortName evidence="2">SSB</shortName>
    </recommendedName>
</protein>
<evidence type="ECO:0000256" key="1">
    <source>
        <dbReference type="ARBA" id="ARBA00023125"/>
    </source>
</evidence>
<dbReference type="InterPro" id="IPR000424">
    <property type="entry name" value="Primosome_PriB/ssb"/>
</dbReference>
<dbReference type="PIRSF" id="PIRSF002070">
    <property type="entry name" value="SSB"/>
    <property type="match status" value="1"/>
</dbReference>
<dbReference type="HAMAP" id="MF_00984">
    <property type="entry name" value="SSB"/>
    <property type="match status" value="1"/>
</dbReference>
<keyword evidence="2" id="KW-0234">DNA repair</keyword>
<keyword evidence="2" id="KW-0227">DNA damage</keyword>
<feature type="compositionally biased region" description="Low complexity" evidence="4">
    <location>
        <begin position="91"/>
        <end position="111"/>
    </location>
</feature>
<dbReference type="InterPro" id="IPR012340">
    <property type="entry name" value="NA-bd_OB-fold"/>
</dbReference>
<dbReference type="CDD" id="cd04496">
    <property type="entry name" value="SSB_OBF"/>
    <property type="match status" value="1"/>
</dbReference>
<dbReference type="PROSITE" id="PS50935">
    <property type="entry name" value="SSB"/>
    <property type="match status" value="1"/>
</dbReference>
<dbReference type="EMBL" id="ALXG01000045">
    <property type="protein sequence ID" value="ETO40011.1"/>
    <property type="molecule type" value="Genomic_DNA"/>
</dbReference>
<dbReference type="Pfam" id="PF00436">
    <property type="entry name" value="SSB"/>
    <property type="match status" value="1"/>
</dbReference>
<evidence type="ECO:0000313" key="5">
    <source>
        <dbReference type="EMBL" id="ETO40011.1"/>
    </source>
</evidence>
<dbReference type="GO" id="GO:0006310">
    <property type="term" value="P:DNA recombination"/>
    <property type="evidence" value="ECO:0007669"/>
    <property type="project" value="UniProtKB-UniRule"/>
</dbReference>
<comment type="function">
    <text evidence="2">Plays an important role in DNA replication, recombination and repair. Binds to ssDNA and to an array of partner proteins to recruit them to their sites of action during DNA metabolism.</text>
</comment>
<dbReference type="InterPro" id="IPR011344">
    <property type="entry name" value="ssDNA-bd"/>
</dbReference>
<comment type="caution">
    <text evidence="2">Lacks conserved residue(s) required for the propagation of feature annotation.</text>
</comment>
<gene>
    <name evidence="5" type="ORF">B808_1120</name>
</gene>
<dbReference type="PANTHER" id="PTHR10302:SF27">
    <property type="entry name" value="SINGLE-STRANDED DNA-BINDING PROTEIN"/>
    <property type="match status" value="1"/>
</dbReference>
<dbReference type="GO" id="GO:0003697">
    <property type="term" value="F:single-stranded DNA binding"/>
    <property type="evidence" value="ECO:0007669"/>
    <property type="project" value="UniProtKB-UniRule"/>
</dbReference>